<feature type="transmembrane region" description="Helical" evidence="8">
    <location>
        <begin position="288"/>
        <end position="307"/>
    </location>
</feature>
<keyword evidence="3" id="KW-0813">Transport</keyword>
<evidence type="ECO:0000256" key="2">
    <source>
        <dbReference type="ARBA" id="ARBA00010110"/>
    </source>
</evidence>
<dbReference type="KEGG" id="tsin:OXH18_08820"/>
<keyword evidence="7 8" id="KW-0472">Membrane</keyword>
<dbReference type="GO" id="GO:0015297">
    <property type="term" value="F:antiporter activity"/>
    <property type="evidence" value="ECO:0007669"/>
    <property type="project" value="InterPro"/>
</dbReference>
<dbReference type="Proteomes" id="UP001163152">
    <property type="component" value="Chromosome"/>
</dbReference>
<dbReference type="PANTHER" id="PTHR43057">
    <property type="entry name" value="ARSENITE EFFLUX TRANSPORTER"/>
    <property type="match status" value="1"/>
</dbReference>
<keyword evidence="5 8" id="KW-0812">Transmembrane</keyword>
<dbReference type="InterPro" id="IPR002657">
    <property type="entry name" value="BilAc:Na_symport/Acr3"/>
</dbReference>
<proteinExistence type="inferred from homology"/>
<feature type="transmembrane region" description="Helical" evidence="8">
    <location>
        <begin position="65"/>
        <end position="89"/>
    </location>
</feature>
<comment type="subcellular location">
    <subcellularLocation>
        <location evidence="1">Cell membrane</location>
        <topology evidence="1">Multi-pass membrane protein</topology>
    </subcellularLocation>
</comment>
<evidence type="ECO:0000256" key="5">
    <source>
        <dbReference type="ARBA" id="ARBA00022692"/>
    </source>
</evidence>
<evidence type="ECO:0000313" key="9">
    <source>
        <dbReference type="EMBL" id="WAL62070.1"/>
    </source>
</evidence>
<feature type="transmembrane region" description="Helical" evidence="8">
    <location>
        <begin position="197"/>
        <end position="215"/>
    </location>
</feature>
<keyword evidence="4" id="KW-1003">Cell membrane</keyword>
<evidence type="ECO:0000256" key="8">
    <source>
        <dbReference type="SAM" id="Phobius"/>
    </source>
</evidence>
<dbReference type="GO" id="GO:0015105">
    <property type="term" value="F:arsenite transmembrane transporter activity"/>
    <property type="evidence" value="ECO:0007669"/>
    <property type="project" value="TreeGrafter"/>
</dbReference>
<dbReference type="Pfam" id="PF01758">
    <property type="entry name" value="SBF"/>
    <property type="match status" value="1"/>
</dbReference>
<dbReference type="RefSeq" id="WP_268612161.1">
    <property type="nucleotide sequence ID" value="NZ_CP113797.1"/>
</dbReference>
<evidence type="ECO:0000256" key="3">
    <source>
        <dbReference type="ARBA" id="ARBA00022448"/>
    </source>
</evidence>
<feature type="transmembrane region" description="Helical" evidence="8">
    <location>
        <begin position="158"/>
        <end position="176"/>
    </location>
</feature>
<sequence>MSLFDKLQPFFVLLSVLVGLILAQIAELAPMASALIVPLLAIMLYATFLPMPLQQVGHAIRNLNVTTASLGMNFLWTPVLAWGLGAVFLRDAPDLWVGLIMLMVTPCTDWYLVFTSVAGGDVSLATALLPFNLILQIILLPLYLLVFTRTLVELNPEALFGSILWILMLPLLMAVVSRRWASHWWGKTWLHQQVPKITALQVICLNVAIIAIFTAESGALFERPVLLLQLLPPVVLFFWINFWIAQALGRRLQLSYATRVCLIYTTLARNSPLSLAIAASTFPDRPLISLTLVIGPLIELPILMVILQRLRVLRNVQE</sequence>
<feature type="transmembrane region" description="Helical" evidence="8">
    <location>
        <begin position="95"/>
        <end position="114"/>
    </location>
</feature>
<feature type="transmembrane region" description="Helical" evidence="8">
    <location>
        <begin position="227"/>
        <end position="249"/>
    </location>
</feature>
<dbReference type="InterPro" id="IPR004706">
    <property type="entry name" value="Arsenical-R_Acr3"/>
</dbReference>
<dbReference type="Gene3D" id="1.20.1530.20">
    <property type="match status" value="1"/>
</dbReference>
<evidence type="ECO:0000256" key="4">
    <source>
        <dbReference type="ARBA" id="ARBA00022475"/>
    </source>
</evidence>
<evidence type="ECO:0008006" key="11">
    <source>
        <dbReference type="Google" id="ProtNLM"/>
    </source>
</evidence>
<keyword evidence="10" id="KW-1185">Reference proteome</keyword>
<evidence type="ECO:0000256" key="1">
    <source>
        <dbReference type="ARBA" id="ARBA00004651"/>
    </source>
</evidence>
<keyword evidence="6 8" id="KW-1133">Transmembrane helix</keyword>
<feature type="transmembrane region" description="Helical" evidence="8">
    <location>
        <begin position="126"/>
        <end position="146"/>
    </location>
</feature>
<dbReference type="GO" id="GO:0005886">
    <property type="term" value="C:plasma membrane"/>
    <property type="evidence" value="ECO:0007669"/>
    <property type="project" value="UniProtKB-SubCell"/>
</dbReference>
<evidence type="ECO:0000313" key="10">
    <source>
        <dbReference type="Proteomes" id="UP001163152"/>
    </source>
</evidence>
<reference evidence="9" key="1">
    <citation type="submission" date="2022-12" db="EMBL/GenBank/DDBJ databases">
        <title>Polyphasic identification of a Novel Hot-Spring Cyanobacterium Ocullathermofonsia sinensis gen nov. sp. nov. and Genomic Insights on its Adaptations to the Thermal Habitat.</title>
        <authorList>
            <person name="Daroch M."/>
            <person name="Tang J."/>
            <person name="Jiang Y."/>
        </authorList>
    </citation>
    <scope>NUCLEOTIDE SEQUENCE</scope>
    <source>
        <strain evidence="9">PKUAC-SCTA174</strain>
    </source>
</reference>
<name>A0A9E8ZIX2_9CYAN</name>
<dbReference type="EMBL" id="CP113797">
    <property type="protein sequence ID" value="WAL62070.1"/>
    <property type="molecule type" value="Genomic_DNA"/>
</dbReference>
<organism evidence="9 10">
    <name type="scientific">Thermocoleostomius sinensis A174</name>
    <dbReference type="NCBI Taxonomy" id="2016057"/>
    <lineage>
        <taxon>Bacteria</taxon>
        <taxon>Bacillati</taxon>
        <taxon>Cyanobacteriota</taxon>
        <taxon>Cyanophyceae</taxon>
        <taxon>Oculatellales</taxon>
        <taxon>Oculatellaceae</taxon>
        <taxon>Thermocoleostomius</taxon>
    </lineage>
</organism>
<evidence type="ECO:0000256" key="6">
    <source>
        <dbReference type="ARBA" id="ARBA00022989"/>
    </source>
</evidence>
<comment type="similarity">
    <text evidence="2">Belongs to the arsenical resistance-3 (ACR3) (TC 2.A.59) family.</text>
</comment>
<evidence type="ECO:0000256" key="7">
    <source>
        <dbReference type="ARBA" id="ARBA00023136"/>
    </source>
</evidence>
<dbReference type="InterPro" id="IPR038770">
    <property type="entry name" value="Na+/solute_symporter_sf"/>
</dbReference>
<dbReference type="AlphaFoldDB" id="A0A9E8ZIX2"/>
<accession>A0A9E8ZIX2</accession>
<feature type="transmembrane region" description="Helical" evidence="8">
    <location>
        <begin position="33"/>
        <end position="53"/>
    </location>
</feature>
<gene>
    <name evidence="9" type="ORF">OXH18_08820</name>
</gene>
<protein>
    <recommendedName>
        <fullName evidence="11">Arsenic resistance protein</fullName>
    </recommendedName>
</protein>
<dbReference type="GO" id="GO:0015104">
    <property type="term" value="F:antimonite transmembrane transporter activity"/>
    <property type="evidence" value="ECO:0007669"/>
    <property type="project" value="TreeGrafter"/>
</dbReference>
<dbReference type="PANTHER" id="PTHR43057:SF1">
    <property type="entry name" value="ARSENICAL-RESISTANCE PROTEIN 3"/>
    <property type="match status" value="1"/>
</dbReference>